<dbReference type="AlphaFoldDB" id="A0A382IQ82"/>
<proteinExistence type="predicted"/>
<protein>
    <submittedName>
        <fullName evidence="2">Uncharacterized protein</fullName>
    </submittedName>
</protein>
<feature type="non-terminal residue" evidence="2">
    <location>
        <position position="42"/>
    </location>
</feature>
<reference evidence="2" key="1">
    <citation type="submission" date="2018-05" db="EMBL/GenBank/DDBJ databases">
        <authorList>
            <person name="Lanie J.A."/>
            <person name="Ng W.-L."/>
            <person name="Kazmierczak K.M."/>
            <person name="Andrzejewski T.M."/>
            <person name="Davidsen T.M."/>
            <person name="Wayne K.J."/>
            <person name="Tettelin H."/>
            <person name="Glass J.I."/>
            <person name="Rusch D."/>
            <person name="Podicherti R."/>
            <person name="Tsui H.-C.T."/>
            <person name="Winkler M.E."/>
        </authorList>
    </citation>
    <scope>NUCLEOTIDE SEQUENCE</scope>
</reference>
<keyword evidence="1" id="KW-1133">Transmembrane helix</keyword>
<keyword evidence="1" id="KW-0812">Transmembrane</keyword>
<accession>A0A382IQ82</accession>
<dbReference type="EMBL" id="UINC01068821">
    <property type="protein sequence ID" value="SVC01718.1"/>
    <property type="molecule type" value="Genomic_DNA"/>
</dbReference>
<name>A0A382IQ82_9ZZZZ</name>
<keyword evidence="1" id="KW-0472">Membrane</keyword>
<evidence type="ECO:0000313" key="2">
    <source>
        <dbReference type="EMBL" id="SVC01718.1"/>
    </source>
</evidence>
<gene>
    <name evidence="2" type="ORF">METZ01_LOCUS254572</name>
</gene>
<sequence length="42" mass="4394">MIVSTHKDNKDKGLIRGLGVFDSTMIVIGVVVGSGIFMTSGL</sequence>
<evidence type="ECO:0000256" key="1">
    <source>
        <dbReference type="SAM" id="Phobius"/>
    </source>
</evidence>
<organism evidence="2">
    <name type="scientific">marine metagenome</name>
    <dbReference type="NCBI Taxonomy" id="408172"/>
    <lineage>
        <taxon>unclassified sequences</taxon>
        <taxon>metagenomes</taxon>
        <taxon>ecological metagenomes</taxon>
    </lineage>
</organism>
<feature type="transmembrane region" description="Helical" evidence="1">
    <location>
        <begin position="20"/>
        <end position="39"/>
    </location>
</feature>